<comment type="subcellular location">
    <subcellularLocation>
        <location evidence="1">Cell envelope</location>
    </subcellularLocation>
</comment>
<dbReference type="OrthoDB" id="9815205at2"/>
<keyword evidence="7" id="KW-1185">Reference proteome</keyword>
<keyword evidence="4" id="KW-0812">Transmembrane</keyword>
<evidence type="ECO:0000259" key="5">
    <source>
        <dbReference type="Pfam" id="PF08534"/>
    </source>
</evidence>
<feature type="domain" description="Redoxin" evidence="5">
    <location>
        <begin position="75"/>
        <end position="187"/>
    </location>
</feature>
<keyword evidence="4" id="KW-0472">Membrane</keyword>
<gene>
    <name evidence="6" type="ORF">D1013_09575</name>
</gene>
<keyword evidence="4" id="KW-1133">Transmembrane helix</keyword>
<feature type="transmembrane region" description="Helical" evidence="4">
    <location>
        <begin position="14"/>
        <end position="32"/>
    </location>
</feature>
<dbReference type="CDD" id="cd02966">
    <property type="entry name" value="TlpA_like_family"/>
    <property type="match status" value="1"/>
</dbReference>
<evidence type="ECO:0000256" key="1">
    <source>
        <dbReference type="ARBA" id="ARBA00004196"/>
    </source>
</evidence>
<dbReference type="GO" id="GO:0016491">
    <property type="term" value="F:oxidoreductase activity"/>
    <property type="evidence" value="ECO:0007669"/>
    <property type="project" value="InterPro"/>
</dbReference>
<accession>A0A3G2L5V1</accession>
<dbReference type="InterPro" id="IPR013740">
    <property type="entry name" value="Redoxin"/>
</dbReference>
<dbReference type="GO" id="GO:0017004">
    <property type="term" value="P:cytochrome complex assembly"/>
    <property type="evidence" value="ECO:0007669"/>
    <property type="project" value="UniProtKB-KW"/>
</dbReference>
<dbReference type="Proteomes" id="UP000276309">
    <property type="component" value="Chromosome"/>
</dbReference>
<dbReference type="PANTHER" id="PTHR42852:SF17">
    <property type="entry name" value="THIOREDOXIN-LIKE PROTEIN HI_1115"/>
    <property type="match status" value="1"/>
</dbReference>
<evidence type="ECO:0000256" key="3">
    <source>
        <dbReference type="ARBA" id="ARBA00023284"/>
    </source>
</evidence>
<organism evidence="6 7">
    <name type="scientific">Euzebyella marina</name>
    <dbReference type="NCBI Taxonomy" id="1761453"/>
    <lineage>
        <taxon>Bacteria</taxon>
        <taxon>Pseudomonadati</taxon>
        <taxon>Bacteroidota</taxon>
        <taxon>Flavobacteriia</taxon>
        <taxon>Flavobacteriales</taxon>
        <taxon>Flavobacteriaceae</taxon>
        <taxon>Euzebyella</taxon>
    </lineage>
</organism>
<keyword evidence="2" id="KW-0201">Cytochrome c-type biogenesis</keyword>
<protein>
    <submittedName>
        <fullName evidence="6">TlpA family protein disulfide reductase</fullName>
    </submittedName>
</protein>
<evidence type="ECO:0000256" key="4">
    <source>
        <dbReference type="SAM" id="Phobius"/>
    </source>
</evidence>
<dbReference type="Gene3D" id="3.40.30.10">
    <property type="entry name" value="Glutaredoxin"/>
    <property type="match status" value="1"/>
</dbReference>
<dbReference type="PROSITE" id="PS00194">
    <property type="entry name" value="THIOREDOXIN_1"/>
    <property type="match status" value="1"/>
</dbReference>
<dbReference type="PANTHER" id="PTHR42852">
    <property type="entry name" value="THIOL:DISULFIDE INTERCHANGE PROTEIN DSBE"/>
    <property type="match status" value="1"/>
</dbReference>
<dbReference type="InterPro" id="IPR050553">
    <property type="entry name" value="Thioredoxin_ResA/DsbE_sf"/>
</dbReference>
<dbReference type="SUPFAM" id="SSF52833">
    <property type="entry name" value="Thioredoxin-like"/>
    <property type="match status" value="1"/>
</dbReference>
<sequence length="203" mass="22819">MDNSKKSKHTKKTWIQYGIFAIAGITLYVTGLHTEVIGFAQRGILETGLMNPNVEDVAQDSNIENKVMAKADYNLDLLDKDGNVISLKNFEGKVIFLNFWATWCPPCVAEMPSIENLHKDMGNDVVFVMLSFDNNFETAKEYMKGKEYNLPIYSVAGNIPNVYDSNALPTTYVINVEGNIVLTHKGMADYNNEEFRGFLIGLM</sequence>
<dbReference type="RefSeq" id="WP_121848612.1">
    <property type="nucleotide sequence ID" value="NZ_CP032050.1"/>
</dbReference>
<name>A0A3G2L5V1_9FLAO</name>
<dbReference type="InterPro" id="IPR036249">
    <property type="entry name" value="Thioredoxin-like_sf"/>
</dbReference>
<dbReference type="Pfam" id="PF08534">
    <property type="entry name" value="Redoxin"/>
    <property type="match status" value="1"/>
</dbReference>
<reference evidence="6 7" key="1">
    <citation type="submission" date="2018-08" db="EMBL/GenBank/DDBJ databases">
        <title>The reduced genetic potential of extracellular carbohydrate catabolism in Euzebyella marina RN62, a Flavobacteriia bacterium isolated from the hadal water.</title>
        <authorList>
            <person name="Xue C."/>
        </authorList>
    </citation>
    <scope>NUCLEOTIDE SEQUENCE [LARGE SCALE GENOMIC DNA]</scope>
    <source>
        <strain evidence="6 7">RN62</strain>
    </source>
</reference>
<dbReference type="AlphaFoldDB" id="A0A3G2L5V1"/>
<evidence type="ECO:0000313" key="6">
    <source>
        <dbReference type="EMBL" id="AYN67596.1"/>
    </source>
</evidence>
<dbReference type="InterPro" id="IPR017937">
    <property type="entry name" value="Thioredoxin_CS"/>
</dbReference>
<dbReference type="EMBL" id="CP032050">
    <property type="protein sequence ID" value="AYN67596.1"/>
    <property type="molecule type" value="Genomic_DNA"/>
</dbReference>
<dbReference type="KEGG" id="emar:D1013_09575"/>
<evidence type="ECO:0000256" key="2">
    <source>
        <dbReference type="ARBA" id="ARBA00022748"/>
    </source>
</evidence>
<evidence type="ECO:0000313" key="7">
    <source>
        <dbReference type="Proteomes" id="UP000276309"/>
    </source>
</evidence>
<keyword evidence="3" id="KW-0676">Redox-active center</keyword>
<dbReference type="GO" id="GO:0030313">
    <property type="term" value="C:cell envelope"/>
    <property type="evidence" value="ECO:0007669"/>
    <property type="project" value="UniProtKB-SubCell"/>
</dbReference>
<proteinExistence type="predicted"/>